<evidence type="ECO:0000313" key="2">
    <source>
        <dbReference type="EMBL" id="KAF2238606.1"/>
    </source>
</evidence>
<feature type="compositionally biased region" description="Basic and acidic residues" evidence="1">
    <location>
        <begin position="42"/>
        <end position="51"/>
    </location>
</feature>
<sequence length="51" mass="4394">MGGGICASDGAVGEGATAGGGGGGGGGGNCPIGGTPEATEVEGERESGLGD</sequence>
<gene>
    <name evidence="2" type="ORF">EV356DRAFT_505926</name>
</gene>
<keyword evidence="3" id="KW-1185">Reference proteome</keyword>
<protein>
    <submittedName>
        <fullName evidence="2">Uncharacterized protein</fullName>
    </submittedName>
</protein>
<feature type="compositionally biased region" description="Gly residues" evidence="1">
    <location>
        <begin position="12"/>
        <end position="31"/>
    </location>
</feature>
<dbReference type="Proteomes" id="UP000800092">
    <property type="component" value="Unassembled WGS sequence"/>
</dbReference>
<dbReference type="EMBL" id="ML991775">
    <property type="protein sequence ID" value="KAF2238606.1"/>
    <property type="molecule type" value="Genomic_DNA"/>
</dbReference>
<proteinExistence type="predicted"/>
<reference evidence="2" key="1">
    <citation type="journal article" date="2020" name="Stud. Mycol.">
        <title>101 Dothideomycetes genomes: a test case for predicting lifestyles and emergence of pathogens.</title>
        <authorList>
            <person name="Haridas S."/>
            <person name="Albert R."/>
            <person name="Binder M."/>
            <person name="Bloem J."/>
            <person name="Labutti K."/>
            <person name="Salamov A."/>
            <person name="Andreopoulos B."/>
            <person name="Baker S."/>
            <person name="Barry K."/>
            <person name="Bills G."/>
            <person name="Bluhm B."/>
            <person name="Cannon C."/>
            <person name="Castanera R."/>
            <person name="Culley D."/>
            <person name="Daum C."/>
            <person name="Ezra D."/>
            <person name="Gonzalez J."/>
            <person name="Henrissat B."/>
            <person name="Kuo A."/>
            <person name="Liang C."/>
            <person name="Lipzen A."/>
            <person name="Lutzoni F."/>
            <person name="Magnuson J."/>
            <person name="Mondo S."/>
            <person name="Nolan M."/>
            <person name="Ohm R."/>
            <person name="Pangilinan J."/>
            <person name="Park H.-J."/>
            <person name="Ramirez L."/>
            <person name="Alfaro M."/>
            <person name="Sun H."/>
            <person name="Tritt A."/>
            <person name="Yoshinaga Y."/>
            <person name="Zwiers L.-H."/>
            <person name="Turgeon B."/>
            <person name="Goodwin S."/>
            <person name="Spatafora J."/>
            <person name="Crous P."/>
            <person name="Grigoriev I."/>
        </authorList>
    </citation>
    <scope>NUCLEOTIDE SEQUENCE</scope>
    <source>
        <strain evidence="2">Tuck. ex Michener</strain>
    </source>
</reference>
<organism evidence="2 3">
    <name type="scientific">Viridothelium virens</name>
    <name type="common">Speckled blister lichen</name>
    <name type="synonym">Trypethelium virens</name>
    <dbReference type="NCBI Taxonomy" id="1048519"/>
    <lineage>
        <taxon>Eukaryota</taxon>
        <taxon>Fungi</taxon>
        <taxon>Dikarya</taxon>
        <taxon>Ascomycota</taxon>
        <taxon>Pezizomycotina</taxon>
        <taxon>Dothideomycetes</taxon>
        <taxon>Dothideomycetes incertae sedis</taxon>
        <taxon>Trypetheliales</taxon>
        <taxon>Trypetheliaceae</taxon>
        <taxon>Viridothelium</taxon>
    </lineage>
</organism>
<accession>A0A6A6HKF4</accession>
<name>A0A6A6HKF4_VIRVR</name>
<evidence type="ECO:0000256" key="1">
    <source>
        <dbReference type="SAM" id="MobiDB-lite"/>
    </source>
</evidence>
<dbReference type="AlphaFoldDB" id="A0A6A6HKF4"/>
<evidence type="ECO:0000313" key="3">
    <source>
        <dbReference type="Proteomes" id="UP000800092"/>
    </source>
</evidence>
<feature type="region of interest" description="Disordered" evidence="1">
    <location>
        <begin position="1"/>
        <end position="51"/>
    </location>
</feature>